<dbReference type="GO" id="GO:0016020">
    <property type="term" value="C:membrane"/>
    <property type="evidence" value="ECO:0007669"/>
    <property type="project" value="GOC"/>
</dbReference>
<dbReference type="EMBL" id="VOHE01000004">
    <property type="protein sequence ID" value="TWT18971.1"/>
    <property type="molecule type" value="Genomic_DNA"/>
</dbReference>
<dbReference type="PANTHER" id="PTHR32385">
    <property type="entry name" value="MANNOSYL PHOSPHORYLINOSITOL CERAMIDE SYNTHASE"/>
    <property type="match status" value="1"/>
</dbReference>
<comment type="caution">
    <text evidence="1">The sequence shown here is derived from an EMBL/GenBank/DDBJ whole genome shotgun (WGS) entry which is preliminary data.</text>
</comment>
<dbReference type="GO" id="GO:0000030">
    <property type="term" value="F:mannosyltransferase activity"/>
    <property type="evidence" value="ECO:0007669"/>
    <property type="project" value="TreeGrafter"/>
</dbReference>
<dbReference type="PANTHER" id="PTHR32385:SF22">
    <property type="entry name" value="MANNOSYL PHOSPHORYLINOSITOL CERAMIDE SYNTHASE SUR1"/>
    <property type="match status" value="1"/>
</dbReference>
<gene>
    <name evidence="1" type="ORF">FQY79_10110</name>
</gene>
<dbReference type="AlphaFoldDB" id="A0A5C5TXQ9"/>
<dbReference type="RefSeq" id="WP_146312790.1">
    <property type="nucleotide sequence ID" value="NZ_VOHE01000004.1"/>
</dbReference>
<reference evidence="1 2" key="1">
    <citation type="submission" date="2019-07" db="EMBL/GenBank/DDBJ databases">
        <title>Luteimonas sp. YD-1 nov., isolated from acidic soil.</title>
        <authorList>
            <person name="Zhou J."/>
        </authorList>
    </citation>
    <scope>NUCLEOTIDE SEQUENCE [LARGE SCALE GENOMIC DNA]</scope>
    <source>
        <strain evidence="1 2">YD-1</strain>
    </source>
</reference>
<dbReference type="InterPro" id="IPR029044">
    <property type="entry name" value="Nucleotide-diphossugar_trans"/>
</dbReference>
<evidence type="ECO:0000313" key="1">
    <source>
        <dbReference type="EMBL" id="TWT18971.1"/>
    </source>
</evidence>
<keyword evidence="2" id="KW-1185">Reference proteome</keyword>
<accession>A0A5C5TXQ9</accession>
<proteinExistence type="predicted"/>
<dbReference type="Proteomes" id="UP000315949">
    <property type="component" value="Unassembled WGS sequence"/>
</dbReference>
<dbReference type="OrthoDB" id="9802881at2"/>
<dbReference type="InterPro" id="IPR051706">
    <property type="entry name" value="Glycosyltransferase_domain"/>
</dbReference>
<dbReference type="Pfam" id="PF05704">
    <property type="entry name" value="Caps_synth"/>
    <property type="match status" value="1"/>
</dbReference>
<dbReference type="Gene3D" id="3.90.550.20">
    <property type="match status" value="1"/>
</dbReference>
<evidence type="ECO:0000313" key="2">
    <source>
        <dbReference type="Proteomes" id="UP000315949"/>
    </source>
</evidence>
<protein>
    <recommendedName>
        <fullName evidence="3">Mannosyltransferase</fullName>
    </recommendedName>
</protein>
<name>A0A5C5TXQ9_9GAMM</name>
<sequence>MMVLSVLALCVPIVVPWAWLSRPVEPAPEAPRTILLPGGGPVADDARIPRRLWSYWHSDDVPVVVRRCLDNWRRMCPDWEIHLVLGSELSRHVDPASLPAGFDQLTPARRSDWLRLHLIARHGGVWLDASTILTGSLDWLVEAQAESRAEYLGFYLEGFCVPGRTPVIDSWAMAAPPGMPFVRAWAEELDRALATGDDAYLEALRREGRYERLLQKISRPAYLIIHVCAQAVLDTGRPYRLQLWRAEDSAYFLHHASHWRRPGLFLRLLARPAPLRAPRLVKLRGGERNKLEAYVARGLMRRDSIAGRYLA</sequence>
<dbReference type="SUPFAM" id="SSF53448">
    <property type="entry name" value="Nucleotide-diphospho-sugar transferases"/>
    <property type="match status" value="1"/>
</dbReference>
<organism evidence="1 2">
    <name type="scientific">Luteimonas wenzhouensis</name>
    <dbReference type="NCBI Taxonomy" id="2599615"/>
    <lineage>
        <taxon>Bacteria</taxon>
        <taxon>Pseudomonadati</taxon>
        <taxon>Pseudomonadota</taxon>
        <taxon>Gammaproteobacteria</taxon>
        <taxon>Lysobacterales</taxon>
        <taxon>Lysobacteraceae</taxon>
        <taxon>Luteimonas</taxon>
    </lineage>
</organism>
<dbReference type="InterPro" id="IPR008441">
    <property type="entry name" value="AfumC-like_glycosyl_Trfase"/>
</dbReference>
<evidence type="ECO:0008006" key="3">
    <source>
        <dbReference type="Google" id="ProtNLM"/>
    </source>
</evidence>
<dbReference type="GO" id="GO:0051999">
    <property type="term" value="P:mannosyl-inositol phosphorylceramide biosynthetic process"/>
    <property type="evidence" value="ECO:0007669"/>
    <property type="project" value="TreeGrafter"/>
</dbReference>